<dbReference type="AlphaFoldDB" id="A0A1V6TTV1"/>
<dbReference type="OrthoDB" id="4483868at2759"/>
<name>A0A1V6TTV1_9EURO</name>
<comment type="caution">
    <text evidence="1">The sequence shown here is derived from an EMBL/GenBank/DDBJ whole genome shotgun (WGS) entry which is preliminary data.</text>
</comment>
<keyword evidence="2" id="KW-1185">Reference proteome</keyword>
<accession>A0A1V6TTV1</accession>
<gene>
    <name evidence="1" type="ORF">PENFLA_c004G01909</name>
</gene>
<protein>
    <submittedName>
        <fullName evidence="1">Uncharacterized protein</fullName>
    </submittedName>
</protein>
<reference evidence="2" key="1">
    <citation type="journal article" date="2017" name="Nat. Microbiol.">
        <title>Global analysis of biosynthetic gene clusters reveals vast potential of secondary metabolite production in Penicillium species.</title>
        <authorList>
            <person name="Nielsen J.C."/>
            <person name="Grijseels S."/>
            <person name="Prigent S."/>
            <person name="Ji B."/>
            <person name="Dainat J."/>
            <person name="Nielsen K.F."/>
            <person name="Frisvad J.C."/>
            <person name="Workman M."/>
            <person name="Nielsen J."/>
        </authorList>
    </citation>
    <scope>NUCLEOTIDE SEQUENCE [LARGE SCALE GENOMIC DNA]</scope>
    <source>
        <strain evidence="2">IBT 14082</strain>
    </source>
</reference>
<dbReference type="EMBL" id="MLQL01000004">
    <property type="protein sequence ID" value="OQE29259.1"/>
    <property type="molecule type" value="Genomic_DNA"/>
</dbReference>
<dbReference type="Proteomes" id="UP000191342">
    <property type="component" value="Unassembled WGS sequence"/>
</dbReference>
<dbReference type="STRING" id="254877.A0A1V6TTV1"/>
<organism evidence="1 2">
    <name type="scientific">Penicillium flavigenum</name>
    <dbReference type="NCBI Taxonomy" id="254877"/>
    <lineage>
        <taxon>Eukaryota</taxon>
        <taxon>Fungi</taxon>
        <taxon>Dikarya</taxon>
        <taxon>Ascomycota</taxon>
        <taxon>Pezizomycotina</taxon>
        <taxon>Eurotiomycetes</taxon>
        <taxon>Eurotiomycetidae</taxon>
        <taxon>Eurotiales</taxon>
        <taxon>Aspergillaceae</taxon>
        <taxon>Penicillium</taxon>
    </lineage>
</organism>
<evidence type="ECO:0000313" key="1">
    <source>
        <dbReference type="EMBL" id="OQE29259.1"/>
    </source>
</evidence>
<evidence type="ECO:0000313" key="2">
    <source>
        <dbReference type="Proteomes" id="UP000191342"/>
    </source>
</evidence>
<sequence length="164" mass="19023">MESLSARQSDMINNIHNKVSLLKTDGLTNRDQKTLKNNRLSFIWGEPRPSSESSVTTWRKSRARRAYEEIQDVSYHLFIAVAIEVPPTECGRISFEAILDYILQQEGYEQYNFNLGPTARRFFDSTAAEQSFSGGRRYISFIRSLFPKARNKTYGVYLWFTGRC</sequence>
<proteinExistence type="predicted"/>